<dbReference type="InterPro" id="IPR049625">
    <property type="entry name" value="Glyco_transf_61_cat"/>
</dbReference>
<evidence type="ECO:0000256" key="3">
    <source>
        <dbReference type="ARBA" id="ARBA00023180"/>
    </source>
</evidence>
<feature type="domain" description="Polysaccharide pyruvyl transferase" evidence="4">
    <location>
        <begin position="383"/>
        <end position="524"/>
    </location>
</feature>
<keyword evidence="2" id="KW-0808">Transferase</keyword>
<evidence type="ECO:0000259" key="4">
    <source>
        <dbReference type="Pfam" id="PF04230"/>
    </source>
</evidence>
<keyword evidence="3" id="KW-0325">Glycoprotein</keyword>
<dbReference type="Gene3D" id="1.25.40.10">
    <property type="entry name" value="Tetratricopeptide repeat domain"/>
    <property type="match status" value="1"/>
</dbReference>
<proteinExistence type="predicted"/>
<comment type="caution">
    <text evidence="6">The sequence shown here is derived from an EMBL/GenBank/DDBJ whole genome shotgun (WGS) entry which is preliminary data.</text>
</comment>
<dbReference type="Pfam" id="PF04577">
    <property type="entry name" value="Glyco_transf_61"/>
    <property type="match status" value="1"/>
</dbReference>
<name>A0ABT8ZJE9_9SPHN</name>
<sequence>MPVQNHAIVSFHGGRRYYHEAADQLRADCDRLNLRHDLRAMDDVDGLEWHQICRRKIGFLRDMLACHPDGVLWIDIDARLLRRPDPLLHSGADFGAFLTGSGRLQDHDPATGDPLFMAGCLFFSGSDKAARLLSHIHDLEQASDARATDAYFIEQGFRSFAEPLGVHIFDAALAVHGDQPPTARTCVQFSRSRRWHNPVDAAADRTALVESRRQVALLRDFAAQASDDRRPADAIAFLSQGLRLDPANVEIGARLGQIHLNRGDPGQAMRIAKQVDPRLEQLDIAKLFVEASFDLDQYERAAPVLRRLQAKGGKSAAFAASGLVRVAAEQRARDMGLPVADRPPLWWMESPFPGNFGDILNPYLVEKLSGIPPVRVRRGPRIIAIGSIVKFAKPGTIVWGSGTPRMTDRLAADADYRSVRGPLTRDLVLRSGGKVDPIYGDPALLMPLIHQPAKAPKKHRVGLILHQIHLNNPPRIDGVHIISPNRVGHEEIEAFIDEVASCAHIVSTSLHGLVIAHAYGIPARWAVMGADEPQVAGDGTKFHDHHLSVGIDPRPPLDLSTWTGGDIALECTDRIGRWPSLVQLLDAAPFPILPEYRQRAADHDAAMAGLVEKVALSEQVQTLFDALRSAMVQHDRVAVTRLCHDPVVAEMPPVHFFKWITALLRHHHFAIAADLLLRHEQHHRHHRMFAAIRDVRRLVKEVTPDDPVIDRMTRLHDAIFGDALPEPQPTPYAFDPLPDFPESRWGTVVACLSPQAKPVHLDRLHADMEIFKQGMRDASDQPVVEYADVFIDRYGQVWNEAGCFAINAKKPITTVDRTAVPQIDLAMRGVVATSGLYHWMVNFMPTIAWMLRDGVDERLPILLKAGGPDFEVAALELAGFGRDRLAFLSDTLFVKRLISSPIGMRHLRGWAHVRPVFDRMIANAQAKLDGRPTPKLVYVSRTDAHRRPLRNEIALQAALAERGFAICVLSQMPLWEQAALFHGAELIVGPHGAGLANMVFARPGTHVVELLPIIEGAYRLRFNYLRLSMLRGLHHHAWLEPQAVDSDAWSTDLPQFLRFLDDAMAQAGRMPMPA</sequence>
<keyword evidence="7" id="KW-1185">Reference proteome</keyword>
<dbReference type="InterPro" id="IPR007345">
    <property type="entry name" value="Polysacch_pyruvyl_Trfase"/>
</dbReference>
<evidence type="ECO:0000313" key="7">
    <source>
        <dbReference type="Proteomes" id="UP001176471"/>
    </source>
</evidence>
<evidence type="ECO:0000313" key="6">
    <source>
        <dbReference type="EMBL" id="MDO7834660.1"/>
    </source>
</evidence>
<dbReference type="PANTHER" id="PTHR20961">
    <property type="entry name" value="GLYCOSYLTRANSFERASE"/>
    <property type="match status" value="1"/>
</dbReference>
<reference evidence="6" key="1">
    <citation type="submission" date="2023-07" db="EMBL/GenBank/DDBJ databases">
        <title>Bacterial whole genome sequence for Sphingobium sp. HBC34.</title>
        <authorList>
            <person name="Le V."/>
            <person name="Ko S.-R."/>
            <person name="Ahn C.-Y."/>
            <person name="Oh H.-M."/>
        </authorList>
    </citation>
    <scope>NUCLEOTIDE SEQUENCE</scope>
    <source>
        <strain evidence="6">HBC34</strain>
    </source>
</reference>
<dbReference type="InterPro" id="IPR011990">
    <property type="entry name" value="TPR-like_helical_dom_sf"/>
</dbReference>
<evidence type="ECO:0000256" key="1">
    <source>
        <dbReference type="ARBA" id="ARBA00022676"/>
    </source>
</evidence>
<protein>
    <submittedName>
        <fullName evidence="6">Glycosyltransferase 61 family protein</fullName>
    </submittedName>
</protein>
<dbReference type="Pfam" id="PF04230">
    <property type="entry name" value="PS_pyruv_trans"/>
    <property type="match status" value="1"/>
</dbReference>
<keyword evidence="1" id="KW-0328">Glycosyltransferase</keyword>
<evidence type="ECO:0000256" key="2">
    <source>
        <dbReference type="ARBA" id="ARBA00022679"/>
    </source>
</evidence>
<accession>A0ABT8ZJE9</accession>
<dbReference type="Pfam" id="PF14559">
    <property type="entry name" value="TPR_19"/>
    <property type="match status" value="1"/>
</dbReference>
<dbReference type="InterPro" id="IPR007657">
    <property type="entry name" value="Glycosyltransferase_61"/>
</dbReference>
<dbReference type="EMBL" id="JAUQOM010000002">
    <property type="protein sequence ID" value="MDO7834660.1"/>
    <property type="molecule type" value="Genomic_DNA"/>
</dbReference>
<organism evidence="6 7">
    <name type="scientific">Sphingobium cyanobacteriorum</name>
    <dbReference type="NCBI Taxonomy" id="3063954"/>
    <lineage>
        <taxon>Bacteria</taxon>
        <taxon>Pseudomonadati</taxon>
        <taxon>Pseudomonadota</taxon>
        <taxon>Alphaproteobacteria</taxon>
        <taxon>Sphingomonadales</taxon>
        <taxon>Sphingomonadaceae</taxon>
        <taxon>Sphingobium</taxon>
    </lineage>
</organism>
<dbReference type="SUPFAM" id="SSF48452">
    <property type="entry name" value="TPR-like"/>
    <property type="match status" value="1"/>
</dbReference>
<feature type="domain" description="Glycosyltransferase 61 catalytic" evidence="5">
    <location>
        <begin position="837"/>
        <end position="1008"/>
    </location>
</feature>
<dbReference type="Proteomes" id="UP001176471">
    <property type="component" value="Unassembled WGS sequence"/>
</dbReference>
<dbReference type="RefSeq" id="WP_304535149.1">
    <property type="nucleotide sequence ID" value="NZ_JAUQOM010000002.1"/>
</dbReference>
<evidence type="ECO:0000259" key="5">
    <source>
        <dbReference type="Pfam" id="PF04577"/>
    </source>
</evidence>
<gene>
    <name evidence="6" type="ORF">Q4610_06335</name>
</gene>